<keyword evidence="5" id="KW-1185">Reference proteome</keyword>
<dbReference type="Proteomes" id="UP000242645">
    <property type="component" value="Chromosome"/>
</dbReference>
<dbReference type="PANTHER" id="PTHR16301:SF20">
    <property type="entry name" value="IMPACT FAMILY MEMBER YIGZ"/>
    <property type="match status" value="1"/>
</dbReference>
<dbReference type="KEGG" id="dtr:RSDT_0210"/>
<dbReference type="InterPro" id="IPR020568">
    <property type="entry name" value="Ribosomal_Su5_D2-typ_SF"/>
</dbReference>
<dbReference type="PANTHER" id="PTHR16301">
    <property type="entry name" value="IMPACT-RELATED"/>
    <property type="match status" value="1"/>
</dbReference>
<reference evidence="4 5" key="1">
    <citation type="journal article" date="2017" name="ISME J.">
        <title>Genome of 'Ca. Desulfovibrio trichonymphae', an H2-oxidizing bacterium in a tripartite symbiotic system within a protist cell in the termite gut.</title>
        <authorList>
            <person name="Kuwahara H."/>
            <person name="Yuki M."/>
            <person name="Izawa K."/>
            <person name="Ohkuma M."/>
            <person name="Hongoh Y."/>
        </authorList>
    </citation>
    <scope>NUCLEOTIDE SEQUENCE [LARGE SCALE GENOMIC DNA]</scope>
    <source>
        <strain evidence="4 5">Rs-N31</strain>
    </source>
</reference>
<dbReference type="InterPro" id="IPR001498">
    <property type="entry name" value="Impact_N"/>
</dbReference>
<dbReference type="Pfam" id="PF09186">
    <property type="entry name" value="DUF1949"/>
    <property type="match status" value="1"/>
</dbReference>
<dbReference type="AlphaFoldDB" id="A0A1J1DPF9"/>
<feature type="domain" description="UPF0029" evidence="3">
    <location>
        <begin position="149"/>
        <end position="203"/>
    </location>
</feature>
<dbReference type="InterPro" id="IPR035647">
    <property type="entry name" value="EFG_III/V"/>
</dbReference>
<comment type="similarity">
    <text evidence="1">Belongs to the IMPACT family.</text>
</comment>
<dbReference type="Pfam" id="PF01205">
    <property type="entry name" value="Impact_N"/>
    <property type="match status" value="1"/>
</dbReference>
<evidence type="ECO:0000259" key="2">
    <source>
        <dbReference type="Pfam" id="PF01205"/>
    </source>
</evidence>
<dbReference type="InterPro" id="IPR015269">
    <property type="entry name" value="UPF0029_Impact_C"/>
</dbReference>
<dbReference type="Gene3D" id="3.30.70.240">
    <property type="match status" value="1"/>
</dbReference>
<dbReference type="InterPro" id="IPR020569">
    <property type="entry name" value="UPF0029_Impact_CS"/>
</dbReference>
<feature type="domain" description="Impact N-terminal" evidence="2">
    <location>
        <begin position="26"/>
        <end position="132"/>
    </location>
</feature>
<dbReference type="EMBL" id="AP017368">
    <property type="protein sequence ID" value="BAV91722.1"/>
    <property type="molecule type" value="Genomic_DNA"/>
</dbReference>
<name>A0A1J1DPF9_9BACT</name>
<dbReference type="InterPro" id="IPR036956">
    <property type="entry name" value="Impact_N_sf"/>
</dbReference>
<accession>A0A1J1DPF9</accession>
<evidence type="ECO:0000313" key="5">
    <source>
        <dbReference type="Proteomes" id="UP000242645"/>
    </source>
</evidence>
<dbReference type="PROSITE" id="PS00910">
    <property type="entry name" value="UPF0029"/>
    <property type="match status" value="1"/>
</dbReference>
<organism evidence="4 5">
    <name type="scientific">Candidatus Desulfovibrio trichonymphae</name>
    <dbReference type="NCBI Taxonomy" id="1725232"/>
    <lineage>
        <taxon>Bacteria</taxon>
        <taxon>Pseudomonadati</taxon>
        <taxon>Thermodesulfobacteriota</taxon>
        <taxon>Desulfovibrionia</taxon>
        <taxon>Desulfovibrionales</taxon>
        <taxon>Desulfovibrionaceae</taxon>
        <taxon>Desulfovibrio</taxon>
    </lineage>
</organism>
<evidence type="ECO:0000313" key="4">
    <source>
        <dbReference type="EMBL" id="BAV91722.1"/>
    </source>
</evidence>
<gene>
    <name evidence="4" type="ORF">RSDT_0210</name>
</gene>
<sequence>MTPAAMRFPIPAASAEQPYCTELVVRRSRFMAQCAHTPDAGSAKAFIEATGRCRNDADHNCWAYAAGAPGDTAHIGSSDDGEPHGTAGRPMLSVLLHCGIGELCVVVSRWFGGVKLGTGGLVRTYQDAVRENLANLALAERIPSQQVAVTLKYAHLAGMHRLLPLWEARIMEQSCEDAAKLRIELPQAHVQNFEQALANMSNGTAIFHRTGGEVYGKI</sequence>
<dbReference type="SUPFAM" id="SSF54211">
    <property type="entry name" value="Ribosomal protein S5 domain 2-like"/>
    <property type="match status" value="1"/>
</dbReference>
<evidence type="ECO:0008006" key="6">
    <source>
        <dbReference type="Google" id="ProtNLM"/>
    </source>
</evidence>
<dbReference type="GO" id="GO:0005737">
    <property type="term" value="C:cytoplasm"/>
    <property type="evidence" value="ECO:0007669"/>
    <property type="project" value="TreeGrafter"/>
</dbReference>
<protein>
    <recommendedName>
        <fullName evidence="6">Impact N-terminal domain-containing protein</fullName>
    </recommendedName>
</protein>
<proteinExistence type="inferred from homology"/>
<evidence type="ECO:0000256" key="1">
    <source>
        <dbReference type="ARBA" id="ARBA00007665"/>
    </source>
</evidence>
<dbReference type="InterPro" id="IPR023582">
    <property type="entry name" value="Impact"/>
</dbReference>
<dbReference type="GO" id="GO:0006446">
    <property type="term" value="P:regulation of translational initiation"/>
    <property type="evidence" value="ECO:0007669"/>
    <property type="project" value="TreeGrafter"/>
</dbReference>
<dbReference type="SUPFAM" id="SSF54980">
    <property type="entry name" value="EF-G C-terminal domain-like"/>
    <property type="match status" value="1"/>
</dbReference>
<dbReference type="Gene3D" id="3.30.230.30">
    <property type="entry name" value="Impact, N-terminal domain"/>
    <property type="match status" value="1"/>
</dbReference>
<evidence type="ECO:0000259" key="3">
    <source>
        <dbReference type="Pfam" id="PF09186"/>
    </source>
</evidence>